<dbReference type="AlphaFoldDB" id="D8M7I6"/>
<evidence type="ECO:0000256" key="1">
    <source>
        <dbReference type="SAM" id="MobiDB-lite"/>
    </source>
</evidence>
<sequence length="110" mass="12552">MEFKGNMKLITNQFDKVEYGFHDEYSQDPRMAQHDSEWNGRSAQSPKHDGRQLLSRSGPAECLLSANDLSRSGVWLRQSSLRREAGHGQHGRCGREMSCRIRREISDACA</sequence>
<protein>
    <submittedName>
        <fullName evidence="2">Uncharacterized protein</fullName>
    </submittedName>
</protein>
<dbReference type="EMBL" id="FN668672">
    <property type="protein sequence ID" value="CBK24025.2"/>
    <property type="molecule type" value="Genomic_DNA"/>
</dbReference>
<feature type="region of interest" description="Disordered" evidence="1">
    <location>
        <begin position="25"/>
        <end position="56"/>
    </location>
</feature>
<proteinExistence type="predicted"/>
<organism evidence="2">
    <name type="scientific">Blastocystis hominis</name>
    <dbReference type="NCBI Taxonomy" id="12968"/>
    <lineage>
        <taxon>Eukaryota</taxon>
        <taxon>Sar</taxon>
        <taxon>Stramenopiles</taxon>
        <taxon>Bigyra</taxon>
        <taxon>Opalozoa</taxon>
        <taxon>Opalinata</taxon>
        <taxon>Blastocystidae</taxon>
        <taxon>Blastocystis</taxon>
    </lineage>
</organism>
<reference evidence="2" key="1">
    <citation type="submission" date="2010-02" db="EMBL/GenBank/DDBJ databases">
        <title>Sequencing and annotation of the Blastocystis hominis genome.</title>
        <authorList>
            <person name="Wincker P."/>
        </authorList>
    </citation>
    <scope>NUCLEOTIDE SEQUENCE</scope>
    <source>
        <strain evidence="2">Singapore isolate B</strain>
    </source>
</reference>
<keyword evidence="3" id="KW-1185">Reference proteome</keyword>
<feature type="compositionally biased region" description="Basic and acidic residues" evidence="1">
    <location>
        <begin position="25"/>
        <end position="38"/>
    </location>
</feature>
<accession>D8M7I6</accession>
<evidence type="ECO:0000313" key="2">
    <source>
        <dbReference type="EMBL" id="CBK24025.2"/>
    </source>
</evidence>
<dbReference type="GeneID" id="24920879"/>
<name>D8M7I6_BLAHO</name>
<evidence type="ECO:0000313" key="3">
    <source>
        <dbReference type="Proteomes" id="UP000008312"/>
    </source>
</evidence>
<gene>
    <name evidence="2" type="ORF">GSBLH_T00003817001</name>
</gene>
<dbReference type="InParanoid" id="D8M7I6"/>
<dbReference type="Proteomes" id="UP000008312">
    <property type="component" value="Unassembled WGS sequence"/>
</dbReference>
<dbReference type="RefSeq" id="XP_012898073.1">
    <property type="nucleotide sequence ID" value="XM_013042619.1"/>
</dbReference>